<feature type="compositionally biased region" description="Gly residues" evidence="1">
    <location>
        <begin position="13"/>
        <end position="23"/>
    </location>
</feature>
<dbReference type="AlphaFoldDB" id="A0A0C2GH93"/>
<organism evidence="2 3">
    <name type="scientific">Ancylostoma duodenale</name>
    <dbReference type="NCBI Taxonomy" id="51022"/>
    <lineage>
        <taxon>Eukaryota</taxon>
        <taxon>Metazoa</taxon>
        <taxon>Ecdysozoa</taxon>
        <taxon>Nematoda</taxon>
        <taxon>Chromadorea</taxon>
        <taxon>Rhabditida</taxon>
        <taxon>Rhabditina</taxon>
        <taxon>Rhabditomorpha</taxon>
        <taxon>Strongyloidea</taxon>
        <taxon>Ancylostomatidae</taxon>
        <taxon>Ancylostomatinae</taxon>
        <taxon>Ancylostoma</taxon>
    </lineage>
</organism>
<reference evidence="2 3" key="1">
    <citation type="submission" date="2013-12" db="EMBL/GenBank/DDBJ databases">
        <title>Draft genome of the parsitic nematode Ancylostoma duodenale.</title>
        <authorList>
            <person name="Mitreva M."/>
        </authorList>
    </citation>
    <scope>NUCLEOTIDE SEQUENCE [LARGE SCALE GENOMIC DNA]</scope>
    <source>
        <strain evidence="2 3">Zhejiang</strain>
    </source>
</reference>
<evidence type="ECO:0000256" key="1">
    <source>
        <dbReference type="SAM" id="MobiDB-lite"/>
    </source>
</evidence>
<evidence type="ECO:0000313" key="3">
    <source>
        <dbReference type="Proteomes" id="UP000054047"/>
    </source>
</evidence>
<proteinExistence type="predicted"/>
<gene>
    <name evidence="2" type="ORF">ANCDUO_13380</name>
</gene>
<dbReference type="Proteomes" id="UP000054047">
    <property type="component" value="Unassembled WGS sequence"/>
</dbReference>
<dbReference type="EMBL" id="KN735744">
    <property type="protein sequence ID" value="KIH56436.1"/>
    <property type="molecule type" value="Genomic_DNA"/>
</dbReference>
<accession>A0A0C2GH93</accession>
<name>A0A0C2GH93_9BILA</name>
<keyword evidence="3" id="KW-1185">Reference proteome</keyword>
<protein>
    <submittedName>
        <fullName evidence="2">Uncharacterized protein</fullName>
    </submittedName>
</protein>
<sequence>MLASHQGQRSGTPPGGNGGGGVTMDGWYHPDRFSRGTCFTTQWMDSIGGTLHITNCRADRDPAAIPKRRWIAMCVKQIYLNVSHTNLANCIAHCIVK</sequence>
<evidence type="ECO:0000313" key="2">
    <source>
        <dbReference type="EMBL" id="KIH56436.1"/>
    </source>
</evidence>
<feature type="region of interest" description="Disordered" evidence="1">
    <location>
        <begin position="1"/>
        <end position="24"/>
    </location>
</feature>